<evidence type="ECO:0000313" key="1">
    <source>
        <dbReference type="EMBL" id="QDU42095.1"/>
    </source>
</evidence>
<dbReference type="EMBL" id="CP036276">
    <property type="protein sequence ID" value="QDU42095.1"/>
    <property type="molecule type" value="Genomic_DNA"/>
</dbReference>
<name>A0A517ZI05_9PLAN</name>
<protein>
    <submittedName>
        <fullName evidence="1">Uncharacterized protein</fullName>
    </submittedName>
</protein>
<accession>A0A517ZI05</accession>
<evidence type="ECO:0000313" key="2">
    <source>
        <dbReference type="Proteomes" id="UP000319383"/>
    </source>
</evidence>
<keyword evidence="2" id="KW-1185">Reference proteome</keyword>
<organism evidence="1 2">
    <name type="scientific">Symmachiella dynata</name>
    <dbReference type="NCBI Taxonomy" id="2527995"/>
    <lineage>
        <taxon>Bacteria</taxon>
        <taxon>Pseudomonadati</taxon>
        <taxon>Planctomycetota</taxon>
        <taxon>Planctomycetia</taxon>
        <taxon>Planctomycetales</taxon>
        <taxon>Planctomycetaceae</taxon>
        <taxon>Symmachiella</taxon>
    </lineage>
</organism>
<proteinExistence type="predicted"/>
<sequence length="135" mass="15300">MSSRFKKTLGILAFLVVIIALFQCPLPRRLKVSTQKPVEIVVCKNDGTQNVFNLCDSTPKDNQCETVRRWIDYNGKVHWWQASYNTYAPSILIRTNGTSLNCLPSTIVYNGSNGAQYIRKTTDVDIAFLHTLSEQ</sequence>
<gene>
    <name evidence="1" type="ORF">Mal52_05500</name>
</gene>
<reference evidence="1 2" key="1">
    <citation type="submission" date="2019-02" db="EMBL/GenBank/DDBJ databases">
        <title>Deep-cultivation of Planctomycetes and their phenomic and genomic characterization uncovers novel biology.</title>
        <authorList>
            <person name="Wiegand S."/>
            <person name="Jogler M."/>
            <person name="Boedeker C."/>
            <person name="Pinto D."/>
            <person name="Vollmers J."/>
            <person name="Rivas-Marin E."/>
            <person name="Kohn T."/>
            <person name="Peeters S.H."/>
            <person name="Heuer A."/>
            <person name="Rast P."/>
            <person name="Oberbeckmann S."/>
            <person name="Bunk B."/>
            <person name="Jeske O."/>
            <person name="Meyerdierks A."/>
            <person name="Storesund J.E."/>
            <person name="Kallscheuer N."/>
            <person name="Luecker S."/>
            <person name="Lage O.M."/>
            <person name="Pohl T."/>
            <person name="Merkel B.J."/>
            <person name="Hornburger P."/>
            <person name="Mueller R.-W."/>
            <person name="Bruemmer F."/>
            <person name="Labrenz M."/>
            <person name="Spormann A.M."/>
            <person name="Op den Camp H."/>
            <person name="Overmann J."/>
            <person name="Amann R."/>
            <person name="Jetten M.S.M."/>
            <person name="Mascher T."/>
            <person name="Medema M.H."/>
            <person name="Devos D.P."/>
            <person name="Kaster A.-K."/>
            <person name="Ovreas L."/>
            <person name="Rohde M."/>
            <person name="Galperin M.Y."/>
            <person name="Jogler C."/>
        </authorList>
    </citation>
    <scope>NUCLEOTIDE SEQUENCE [LARGE SCALE GENOMIC DNA]</scope>
    <source>
        <strain evidence="1 2">Mal52</strain>
    </source>
</reference>
<dbReference type="Proteomes" id="UP000319383">
    <property type="component" value="Chromosome"/>
</dbReference>
<dbReference type="AlphaFoldDB" id="A0A517ZI05"/>
<dbReference type="KEGG" id="sdyn:Mal52_05500"/>